<dbReference type="InterPro" id="IPR052716">
    <property type="entry name" value="MOSC_domain"/>
</dbReference>
<comment type="caution">
    <text evidence="2">The sequence shown here is derived from an EMBL/GenBank/DDBJ whole genome shotgun (WGS) entry which is preliminary data.</text>
</comment>
<organism evidence="2 3">
    <name type="scientific">Albidovulum litorale</name>
    <dbReference type="NCBI Taxonomy" id="2984134"/>
    <lineage>
        <taxon>Bacteria</taxon>
        <taxon>Pseudomonadati</taxon>
        <taxon>Pseudomonadota</taxon>
        <taxon>Alphaproteobacteria</taxon>
        <taxon>Rhodobacterales</taxon>
        <taxon>Paracoccaceae</taxon>
        <taxon>Albidovulum</taxon>
    </lineage>
</organism>
<evidence type="ECO:0000259" key="1">
    <source>
        <dbReference type="PROSITE" id="PS51340"/>
    </source>
</evidence>
<reference evidence="2 3" key="1">
    <citation type="submission" date="2022-10" db="EMBL/GenBank/DDBJ databases">
        <title>Defluviimonas sp. nov., isolated from ocean surface sediments.</title>
        <authorList>
            <person name="He W."/>
            <person name="Wang L."/>
            <person name="Zhang D.-F."/>
        </authorList>
    </citation>
    <scope>NUCLEOTIDE SEQUENCE [LARGE SCALE GENOMIC DNA]</scope>
    <source>
        <strain evidence="2 3">WL0050</strain>
    </source>
</reference>
<sequence>MTPTVASLQRHPLKSHGREALSRVRLTEGQGLQWDRHWAVAHDAAKIAEGEWSPCQNFSRGSKAPKLMAINATLDEAAATLTLTHPERPDITFHPDDSSDAARFIDWVRPISPADRALPARIYSVEGRGMTDTDYPSVSLISLASNRALAEYMGIDLSPLRWRGNIWLEGLRPWEERDWIGRKLRVGGAVLEIVEPKERCLATTANPVTGERDADTLRALTALHGDKDFGLYAKVIESGEINVGDRAELLP</sequence>
<dbReference type="Proteomes" id="UP001652564">
    <property type="component" value="Unassembled WGS sequence"/>
</dbReference>
<evidence type="ECO:0000313" key="2">
    <source>
        <dbReference type="EMBL" id="MCV2872001.1"/>
    </source>
</evidence>
<proteinExistence type="predicted"/>
<dbReference type="RefSeq" id="WP_263739203.1">
    <property type="nucleotide sequence ID" value="NZ_JAOWKZ010000002.1"/>
</dbReference>
<name>A0ABT2ZLI5_9RHOB</name>
<dbReference type="Pfam" id="PF03473">
    <property type="entry name" value="MOSC"/>
    <property type="match status" value="1"/>
</dbReference>
<dbReference type="SUPFAM" id="SSF50800">
    <property type="entry name" value="PK beta-barrel domain-like"/>
    <property type="match status" value="1"/>
</dbReference>
<dbReference type="InterPro" id="IPR005303">
    <property type="entry name" value="MOCOS_middle"/>
</dbReference>
<dbReference type="InterPro" id="IPR011037">
    <property type="entry name" value="Pyrv_Knase-like_insert_dom_sf"/>
</dbReference>
<gene>
    <name evidence="2" type="ORF">OEZ71_06805</name>
</gene>
<dbReference type="Pfam" id="PF03476">
    <property type="entry name" value="MOSC_N"/>
    <property type="match status" value="1"/>
</dbReference>
<feature type="domain" description="MOSC" evidence="1">
    <location>
        <begin position="112"/>
        <end position="250"/>
    </location>
</feature>
<dbReference type="PANTHER" id="PTHR36930">
    <property type="entry name" value="METAL-SULFUR CLUSTER BIOSYNTHESIS PROTEINS YUAD-RELATED"/>
    <property type="match status" value="1"/>
</dbReference>
<evidence type="ECO:0000313" key="3">
    <source>
        <dbReference type="Proteomes" id="UP001652564"/>
    </source>
</evidence>
<dbReference type="PANTHER" id="PTHR36930:SF1">
    <property type="entry name" value="MOSC DOMAIN-CONTAINING PROTEIN"/>
    <property type="match status" value="1"/>
</dbReference>
<dbReference type="EMBL" id="JAOWKZ010000002">
    <property type="protein sequence ID" value="MCV2872001.1"/>
    <property type="molecule type" value="Genomic_DNA"/>
</dbReference>
<protein>
    <submittedName>
        <fullName evidence="2">MOSC domain-containing protein</fullName>
    </submittedName>
</protein>
<accession>A0ABT2ZLI5</accession>
<keyword evidence="3" id="KW-1185">Reference proteome</keyword>
<dbReference type="PROSITE" id="PS51340">
    <property type="entry name" value="MOSC"/>
    <property type="match status" value="1"/>
</dbReference>
<dbReference type="InterPro" id="IPR005302">
    <property type="entry name" value="MoCF_Sase_C"/>
</dbReference>
<dbReference type="Gene3D" id="2.40.33.20">
    <property type="entry name" value="PK beta-barrel domain-like"/>
    <property type="match status" value="1"/>
</dbReference>